<keyword evidence="3 5" id="KW-1133">Transmembrane helix</keyword>
<evidence type="ECO:0000256" key="4">
    <source>
        <dbReference type="ARBA" id="ARBA00023136"/>
    </source>
</evidence>
<dbReference type="PANTHER" id="PTHR23423">
    <property type="entry name" value="ORGANIC SOLUTE TRANSPORTER-RELATED"/>
    <property type="match status" value="1"/>
</dbReference>
<feature type="transmembrane region" description="Helical" evidence="5">
    <location>
        <begin position="95"/>
        <end position="112"/>
    </location>
</feature>
<protein>
    <submittedName>
        <fullName evidence="6">Uncharacterized protein</fullName>
    </submittedName>
</protein>
<comment type="subcellular location">
    <subcellularLocation>
        <location evidence="1">Membrane</location>
        <topology evidence="1">Multi-pass membrane protein</topology>
    </subcellularLocation>
</comment>
<evidence type="ECO:0000313" key="7">
    <source>
        <dbReference type="Proteomes" id="UP001208570"/>
    </source>
</evidence>
<evidence type="ECO:0000313" key="6">
    <source>
        <dbReference type="EMBL" id="KAK2159400.1"/>
    </source>
</evidence>
<proteinExistence type="predicted"/>
<dbReference type="Proteomes" id="UP001208570">
    <property type="component" value="Unassembled WGS sequence"/>
</dbReference>
<dbReference type="SMART" id="SM01417">
    <property type="entry name" value="Solute_trans_a"/>
    <property type="match status" value="1"/>
</dbReference>
<dbReference type="AlphaFoldDB" id="A0AAD9N785"/>
<sequence length="441" mass="51018">MKRLVNDWPPSVLHKTRKKWDISLYWDNTEHIAIKDVSITYKLVFGSTGALTLFVVLIYIETVYFLHKHDKQRKKFPGEKAKWILAIYPKSNPSLYINIIIVVLTVFAVWGIRVVQNLSAMVVGRDIVMAKVICMQLVVACNNFQSSFLHILIISQVIKCDEQLSAEAVGFRYHNILIIFEMFCIFLAARRYYRRIYPADNGFKIIHNKHNELCRVYLPDDLITDEESHSDNDYDNKVITDDIKGYANGKMIDFKYMALPCVQMKGWDQLYSLESAQSTGLNLEREDILSIELASGHCIMDHQVPGVTPLPSPDFLTRMLQWLCQLMDTYQEVEERIPSGRSHQRLLTRLILDTCIKAAYNIKKTEAAVRQYDVLTRKLVGSGGGDGEYKPRLYSAAWNNQQVYSGVREMYTQFLWKCSEVMVESCSTLKTLNEQYIKHYS</sequence>
<evidence type="ECO:0000256" key="3">
    <source>
        <dbReference type="ARBA" id="ARBA00022989"/>
    </source>
</evidence>
<keyword evidence="4 5" id="KW-0472">Membrane</keyword>
<evidence type="ECO:0000256" key="2">
    <source>
        <dbReference type="ARBA" id="ARBA00022692"/>
    </source>
</evidence>
<accession>A0AAD9N785</accession>
<name>A0AAD9N785_9ANNE</name>
<evidence type="ECO:0000256" key="1">
    <source>
        <dbReference type="ARBA" id="ARBA00004141"/>
    </source>
</evidence>
<reference evidence="6" key="1">
    <citation type="journal article" date="2023" name="Mol. Biol. Evol.">
        <title>Third-Generation Sequencing Reveals the Adaptive Role of the Epigenome in Three Deep-Sea Polychaetes.</title>
        <authorList>
            <person name="Perez M."/>
            <person name="Aroh O."/>
            <person name="Sun Y."/>
            <person name="Lan Y."/>
            <person name="Juniper S.K."/>
            <person name="Young C.R."/>
            <person name="Angers B."/>
            <person name="Qian P.Y."/>
        </authorList>
    </citation>
    <scope>NUCLEOTIDE SEQUENCE</scope>
    <source>
        <strain evidence="6">P08H-3</strain>
    </source>
</reference>
<dbReference type="InterPro" id="IPR005178">
    <property type="entry name" value="Ostalpha/TMEM184C"/>
</dbReference>
<keyword evidence="2 5" id="KW-0812">Transmembrane</keyword>
<comment type="caution">
    <text evidence="6">The sequence shown here is derived from an EMBL/GenBank/DDBJ whole genome shotgun (WGS) entry which is preliminary data.</text>
</comment>
<evidence type="ECO:0000256" key="5">
    <source>
        <dbReference type="SAM" id="Phobius"/>
    </source>
</evidence>
<dbReference type="Pfam" id="PF03619">
    <property type="entry name" value="Solute_trans_a"/>
    <property type="match status" value="1"/>
</dbReference>
<keyword evidence="7" id="KW-1185">Reference proteome</keyword>
<dbReference type="GO" id="GO:0016020">
    <property type="term" value="C:membrane"/>
    <property type="evidence" value="ECO:0007669"/>
    <property type="project" value="UniProtKB-SubCell"/>
</dbReference>
<organism evidence="6 7">
    <name type="scientific">Paralvinella palmiformis</name>
    <dbReference type="NCBI Taxonomy" id="53620"/>
    <lineage>
        <taxon>Eukaryota</taxon>
        <taxon>Metazoa</taxon>
        <taxon>Spiralia</taxon>
        <taxon>Lophotrochozoa</taxon>
        <taxon>Annelida</taxon>
        <taxon>Polychaeta</taxon>
        <taxon>Sedentaria</taxon>
        <taxon>Canalipalpata</taxon>
        <taxon>Terebellida</taxon>
        <taxon>Terebelliformia</taxon>
        <taxon>Alvinellidae</taxon>
        <taxon>Paralvinella</taxon>
    </lineage>
</organism>
<gene>
    <name evidence="6" type="ORF">LSH36_154g12010</name>
</gene>
<feature type="transmembrane region" description="Helical" evidence="5">
    <location>
        <begin position="171"/>
        <end position="189"/>
    </location>
</feature>
<feature type="transmembrane region" description="Helical" evidence="5">
    <location>
        <begin position="43"/>
        <end position="66"/>
    </location>
</feature>
<dbReference type="EMBL" id="JAODUP010000154">
    <property type="protein sequence ID" value="KAK2159400.1"/>
    <property type="molecule type" value="Genomic_DNA"/>
</dbReference>